<dbReference type="EnsemblPlants" id="KQK02434">
    <property type="protein sequence ID" value="KQK02434"/>
    <property type="gene ID" value="BRADI_2g01400v3"/>
</dbReference>
<dbReference type="InterPro" id="IPR005174">
    <property type="entry name" value="KIB1-4_b-propeller"/>
</dbReference>
<dbReference type="HOGENOM" id="CLU_1009513_0_0_1"/>
<dbReference type="Gramene" id="KQK02434">
    <property type="protein sequence ID" value="KQK02434"/>
    <property type="gene ID" value="BRADI_2g01400v3"/>
</dbReference>
<dbReference type="PANTHER" id="PTHR34708:SF2">
    <property type="entry name" value="OS07G0440000 PROTEIN"/>
    <property type="match status" value="1"/>
</dbReference>
<dbReference type="eggNOG" id="ENOG502SVJV">
    <property type="taxonomic scope" value="Eukaryota"/>
</dbReference>
<organism evidence="3">
    <name type="scientific">Brachypodium distachyon</name>
    <name type="common">Purple false brome</name>
    <name type="synonym">Trachynia distachya</name>
    <dbReference type="NCBI Taxonomy" id="15368"/>
    <lineage>
        <taxon>Eukaryota</taxon>
        <taxon>Viridiplantae</taxon>
        <taxon>Streptophyta</taxon>
        <taxon>Embryophyta</taxon>
        <taxon>Tracheophyta</taxon>
        <taxon>Spermatophyta</taxon>
        <taxon>Magnoliopsida</taxon>
        <taxon>Liliopsida</taxon>
        <taxon>Poales</taxon>
        <taxon>Poaceae</taxon>
        <taxon>BOP clade</taxon>
        <taxon>Pooideae</taxon>
        <taxon>Stipodae</taxon>
        <taxon>Brachypodieae</taxon>
        <taxon>Brachypodium</taxon>
    </lineage>
</organism>
<dbReference type="InParanoid" id="I1HBF4"/>
<evidence type="ECO:0000313" key="4">
    <source>
        <dbReference type="Proteomes" id="UP000008810"/>
    </source>
</evidence>
<sequence length="276" mass="29880">MEEQESPAMPAPWVILPRVKACSDSFTVLSAPTMNSFQWTPPGGAPARCVGSNAGWLALVTYVPGQHVIISLANPVTGARIELPPLPLLRLVPKPEDLELMLDIAVRKVAFAPVAVIRPPCRGVVHLCRGYHLAFSGDGALHVVWSASEGEGAARGPHCPEMLVMRYDEASASWAAAASVGGDRAFLIGDRNQTMSVPADGESSAWLRPDSVYFTNIPLCNLKAIGIVGRRGLWALDVRTGHVAWPRAESDTTERRLESELDVLWDKSLWLMPCLS</sequence>
<dbReference type="EMBL" id="CM000881">
    <property type="protein sequence ID" value="KQK02434.1"/>
    <property type="molecule type" value="Genomic_DNA"/>
</dbReference>
<keyword evidence="4" id="KW-1185">Reference proteome</keyword>
<dbReference type="Pfam" id="PF03478">
    <property type="entry name" value="Beta-prop_KIB1-4"/>
    <property type="match status" value="2"/>
</dbReference>
<reference evidence="2" key="2">
    <citation type="submission" date="2017-06" db="EMBL/GenBank/DDBJ databases">
        <title>WGS assembly of Brachypodium distachyon.</title>
        <authorList>
            <consortium name="The International Brachypodium Initiative"/>
            <person name="Lucas S."/>
            <person name="Harmon-Smith M."/>
            <person name="Lail K."/>
            <person name="Tice H."/>
            <person name="Grimwood J."/>
            <person name="Bruce D."/>
            <person name="Barry K."/>
            <person name="Shu S."/>
            <person name="Lindquist E."/>
            <person name="Wang M."/>
            <person name="Pitluck S."/>
            <person name="Vogel J.P."/>
            <person name="Garvin D.F."/>
            <person name="Mockler T.C."/>
            <person name="Schmutz J."/>
            <person name="Rokhsar D."/>
            <person name="Bevan M.W."/>
        </authorList>
    </citation>
    <scope>NUCLEOTIDE SEQUENCE</scope>
    <source>
        <strain evidence="2">Bd21</strain>
    </source>
</reference>
<feature type="domain" description="KIB1-4 beta-propeller" evidence="1">
    <location>
        <begin position="38"/>
        <end position="110"/>
    </location>
</feature>
<evidence type="ECO:0000313" key="3">
    <source>
        <dbReference type="EnsemblPlants" id="KQK02434"/>
    </source>
</evidence>
<reference evidence="3" key="3">
    <citation type="submission" date="2018-08" db="UniProtKB">
        <authorList>
            <consortium name="EnsemblPlants"/>
        </authorList>
    </citation>
    <scope>IDENTIFICATION</scope>
    <source>
        <strain evidence="3">cv. Bd21</strain>
    </source>
</reference>
<reference evidence="2 3" key="1">
    <citation type="journal article" date="2010" name="Nature">
        <title>Genome sequencing and analysis of the model grass Brachypodium distachyon.</title>
        <authorList>
            <consortium name="International Brachypodium Initiative"/>
        </authorList>
    </citation>
    <scope>NUCLEOTIDE SEQUENCE [LARGE SCALE GENOMIC DNA]</scope>
    <source>
        <strain evidence="2 3">Bd21</strain>
    </source>
</reference>
<name>I1HBF4_BRADI</name>
<proteinExistence type="predicted"/>
<evidence type="ECO:0000313" key="2">
    <source>
        <dbReference type="EMBL" id="KQK02434.1"/>
    </source>
</evidence>
<accession>I1HBF4</accession>
<dbReference type="AlphaFoldDB" id="I1HBF4"/>
<feature type="domain" description="KIB1-4 beta-propeller" evidence="1">
    <location>
        <begin position="120"/>
        <end position="221"/>
    </location>
</feature>
<evidence type="ECO:0000259" key="1">
    <source>
        <dbReference type="Pfam" id="PF03478"/>
    </source>
</evidence>
<dbReference type="OrthoDB" id="692753at2759"/>
<gene>
    <name evidence="2" type="ORF">BRADI_2g01400v3</name>
</gene>
<dbReference type="Proteomes" id="UP000008810">
    <property type="component" value="Chromosome 2"/>
</dbReference>
<dbReference type="PANTHER" id="PTHR34708">
    <property type="entry name" value="OS07G0440000 PROTEIN"/>
    <property type="match status" value="1"/>
</dbReference>
<dbReference type="FunCoup" id="I1HBF4">
    <property type="interactions" value="250"/>
</dbReference>
<protein>
    <recommendedName>
        <fullName evidence="1">KIB1-4 beta-propeller domain-containing protein</fullName>
    </recommendedName>
</protein>